<feature type="non-terminal residue" evidence="1">
    <location>
        <position position="1"/>
    </location>
</feature>
<keyword evidence="2" id="KW-1185">Reference proteome</keyword>
<sequence>DEGDDSYVEEAGLVSRAKRRLILATQLIQQLVRPLPTAIMRGKASVEYESVIYASAKTVLEDACKISGNPNKFKELKADSFSREGKSFLGRTKCLENEFL</sequence>
<evidence type="ECO:0000313" key="2">
    <source>
        <dbReference type="Proteomes" id="UP000824469"/>
    </source>
</evidence>
<dbReference type="Proteomes" id="UP000824469">
    <property type="component" value="Unassembled WGS sequence"/>
</dbReference>
<gene>
    <name evidence="1" type="ORF">KI387_017453</name>
</gene>
<accession>A0AA38GJ40</accession>
<feature type="non-terminal residue" evidence="1">
    <location>
        <position position="100"/>
    </location>
</feature>
<dbReference type="PANTHER" id="PTHR31267">
    <property type="entry name" value="DENTIN SIALOPHOSPHOPROTEIN-LIKE PROTEIN"/>
    <property type="match status" value="1"/>
</dbReference>
<dbReference type="PANTHER" id="PTHR31267:SF2">
    <property type="entry name" value="EXPRESSED PROTEIN"/>
    <property type="match status" value="1"/>
</dbReference>
<proteinExistence type="predicted"/>
<dbReference type="EMBL" id="JAHRHJ020000003">
    <property type="protein sequence ID" value="KAH9322814.1"/>
    <property type="molecule type" value="Genomic_DNA"/>
</dbReference>
<protein>
    <submittedName>
        <fullName evidence="1">Uncharacterized protein</fullName>
    </submittedName>
</protein>
<comment type="caution">
    <text evidence="1">The sequence shown here is derived from an EMBL/GenBank/DDBJ whole genome shotgun (WGS) entry which is preliminary data.</text>
</comment>
<organism evidence="1 2">
    <name type="scientific">Taxus chinensis</name>
    <name type="common">Chinese yew</name>
    <name type="synonym">Taxus wallichiana var. chinensis</name>
    <dbReference type="NCBI Taxonomy" id="29808"/>
    <lineage>
        <taxon>Eukaryota</taxon>
        <taxon>Viridiplantae</taxon>
        <taxon>Streptophyta</taxon>
        <taxon>Embryophyta</taxon>
        <taxon>Tracheophyta</taxon>
        <taxon>Spermatophyta</taxon>
        <taxon>Pinopsida</taxon>
        <taxon>Pinidae</taxon>
        <taxon>Conifers II</taxon>
        <taxon>Cupressales</taxon>
        <taxon>Taxaceae</taxon>
        <taxon>Taxus</taxon>
    </lineage>
</organism>
<name>A0AA38GJ40_TAXCH</name>
<dbReference type="AlphaFoldDB" id="A0AA38GJ40"/>
<evidence type="ECO:0000313" key="1">
    <source>
        <dbReference type="EMBL" id="KAH9322814.1"/>
    </source>
</evidence>
<reference evidence="1 2" key="1">
    <citation type="journal article" date="2021" name="Nat. Plants">
        <title>The Taxus genome provides insights into paclitaxel biosynthesis.</title>
        <authorList>
            <person name="Xiong X."/>
            <person name="Gou J."/>
            <person name="Liao Q."/>
            <person name="Li Y."/>
            <person name="Zhou Q."/>
            <person name="Bi G."/>
            <person name="Li C."/>
            <person name="Du R."/>
            <person name="Wang X."/>
            <person name="Sun T."/>
            <person name="Guo L."/>
            <person name="Liang H."/>
            <person name="Lu P."/>
            <person name="Wu Y."/>
            <person name="Zhang Z."/>
            <person name="Ro D.K."/>
            <person name="Shang Y."/>
            <person name="Huang S."/>
            <person name="Yan J."/>
        </authorList>
    </citation>
    <scope>NUCLEOTIDE SEQUENCE [LARGE SCALE GENOMIC DNA]</scope>
    <source>
        <strain evidence="1">Ta-2019</strain>
    </source>
</reference>